<sequence length="137" mass="15194">MDQNNEQPKQPKSDDSTQPQLHIEIKEGAFEGNQGQVNIGSKVKNIYNHVHKKVKKNPKLSLIVGGCLVVLLILLIISTASSSEAEAAKAIDKFENAIVMEDIETIKDMISVDTAEMGIKDEYLKQLCDYAKKILII</sequence>
<evidence type="ECO:0000313" key="4">
    <source>
        <dbReference type="Proteomes" id="UP000535491"/>
    </source>
</evidence>
<dbReference type="RefSeq" id="WP_181752182.1">
    <property type="nucleotide sequence ID" value="NZ_JACEIQ010000011.1"/>
</dbReference>
<gene>
    <name evidence="3" type="ORF">H1191_11530</name>
</gene>
<dbReference type="Proteomes" id="UP000535491">
    <property type="component" value="Unassembled WGS sequence"/>
</dbReference>
<feature type="region of interest" description="Disordered" evidence="1">
    <location>
        <begin position="1"/>
        <end position="20"/>
    </location>
</feature>
<keyword evidence="4" id="KW-1185">Reference proteome</keyword>
<keyword evidence="2" id="KW-1133">Transmembrane helix</keyword>
<reference evidence="3 4" key="1">
    <citation type="submission" date="2020-07" db="EMBL/GenBank/DDBJ databases">
        <authorList>
            <person name="Feng H."/>
        </authorList>
    </citation>
    <scope>NUCLEOTIDE SEQUENCE [LARGE SCALE GENOMIC DNA]</scope>
    <source>
        <strain evidence="4">s-10</strain>
    </source>
</reference>
<comment type="caution">
    <text evidence="3">The sequence shown here is derived from an EMBL/GenBank/DDBJ whole genome shotgun (WGS) entry which is preliminary data.</text>
</comment>
<keyword evidence="2" id="KW-0472">Membrane</keyword>
<protein>
    <submittedName>
        <fullName evidence="3">Uncharacterized protein</fullName>
    </submittedName>
</protein>
<dbReference type="EMBL" id="JACEIQ010000011">
    <property type="protein sequence ID" value="MBA4494938.1"/>
    <property type="molecule type" value="Genomic_DNA"/>
</dbReference>
<feature type="transmembrane region" description="Helical" evidence="2">
    <location>
        <begin position="60"/>
        <end position="80"/>
    </location>
</feature>
<accession>A0A7W1WS34</accession>
<dbReference type="AlphaFoldDB" id="A0A7W1WS34"/>
<evidence type="ECO:0000256" key="1">
    <source>
        <dbReference type="SAM" id="MobiDB-lite"/>
    </source>
</evidence>
<name>A0A7W1WS34_9BACL</name>
<evidence type="ECO:0000256" key="2">
    <source>
        <dbReference type="SAM" id="Phobius"/>
    </source>
</evidence>
<keyword evidence="2" id="KW-0812">Transmembrane</keyword>
<organism evidence="3 4">
    <name type="scientific">Paenactinomyces guangxiensis</name>
    <dbReference type="NCBI Taxonomy" id="1490290"/>
    <lineage>
        <taxon>Bacteria</taxon>
        <taxon>Bacillati</taxon>
        <taxon>Bacillota</taxon>
        <taxon>Bacilli</taxon>
        <taxon>Bacillales</taxon>
        <taxon>Thermoactinomycetaceae</taxon>
        <taxon>Paenactinomyces</taxon>
    </lineage>
</organism>
<evidence type="ECO:0000313" key="3">
    <source>
        <dbReference type="EMBL" id="MBA4494938.1"/>
    </source>
</evidence>
<proteinExistence type="predicted"/>